<proteinExistence type="predicted"/>
<feature type="transmembrane region" description="Helical" evidence="2">
    <location>
        <begin position="7"/>
        <end position="25"/>
    </location>
</feature>
<dbReference type="Pfam" id="PF26366">
    <property type="entry name" value="DUF8094"/>
    <property type="match status" value="1"/>
</dbReference>
<evidence type="ECO:0000259" key="3">
    <source>
        <dbReference type="Pfam" id="PF26366"/>
    </source>
</evidence>
<accession>A0A5B7WRU1</accession>
<dbReference type="InterPro" id="IPR058407">
    <property type="entry name" value="DUF8094"/>
</dbReference>
<dbReference type="RefSeq" id="WP_217496555.1">
    <property type="nucleotide sequence ID" value="NZ_CP034412.1"/>
</dbReference>
<keyword evidence="2" id="KW-1133">Transmembrane helix</keyword>
<feature type="compositionally biased region" description="Basic and acidic residues" evidence="1">
    <location>
        <begin position="458"/>
        <end position="479"/>
    </location>
</feature>
<reference evidence="4 5" key="1">
    <citation type="submission" date="2018-12" db="EMBL/GenBank/DDBJ databases">
        <title>Complete Genome Sequence of Glutamicibacter creatinolyticus strain LGCM259,isolated from an abscess of a 12-year-old mare in Italy.</title>
        <authorList>
            <person name="Santos R.G."/>
            <person name="Silva A.L."/>
            <person name="Seyffert N."/>
            <person name="Castro T.L.P."/>
            <person name="Attili A.R."/>
            <person name="Rifici C."/>
            <person name="Mazzullo G."/>
            <person name="Brenig B."/>
            <person name="Venanzi F."/>
            <person name="Azevedo V."/>
        </authorList>
    </citation>
    <scope>NUCLEOTIDE SEQUENCE [LARGE SCALE GENOMIC DNA]</scope>
    <source>
        <strain evidence="4 5">LGCM 259</strain>
    </source>
</reference>
<feature type="transmembrane region" description="Helical" evidence="2">
    <location>
        <begin position="177"/>
        <end position="202"/>
    </location>
</feature>
<keyword evidence="2" id="KW-0812">Transmembrane</keyword>
<dbReference type="EMBL" id="CP034412">
    <property type="protein sequence ID" value="QCY46801.1"/>
    <property type="molecule type" value="Genomic_DNA"/>
</dbReference>
<evidence type="ECO:0000256" key="2">
    <source>
        <dbReference type="SAM" id="Phobius"/>
    </source>
</evidence>
<evidence type="ECO:0000313" key="5">
    <source>
        <dbReference type="Proteomes" id="UP000307000"/>
    </source>
</evidence>
<dbReference type="AlphaFoldDB" id="A0A5B7WRU1"/>
<sequence length="572" mass="60763">MGEAVRKILPVIAMLIGAVALFIGIGQKTFWAPPETVTATMPEFDGSAPLTVIEPSINDADIAPVELQIESEGEFTASLGRSYDVEAWVGDAKHVSLTGIDRENHRLQAELVDGKAEVPNPAGGDIFFDSQQADGKMTYRWTAPDSGSWSLLLAADGKQAAPAKISVTYANTATMPWALPLIIIGSLLIVVGLAFLLVRPAAKRPARRVNTHNSLALVAALSLGLSGVLIPAAPSDESASPQDAESATPSEQASDAAAEQSASATPEEQTATTFPVVTEEQLNRILEDVKKQVGKADDSHNAKDLDARTAGAFKSIRSSRYEILKKDVKVAEPTKLATDVIRSAAVPNTSEAKFPRVINVVTAKDQDPNTLPIAITLRQENARDNYKVVFASQMLPGASFPGIAVGDPSVKQLGADAEGLNTKPQDAMNQLADVLTNPKSKQAGKFAESEFIKAVHAGQKSEKDKANEADVKYERKPSAKDTTVLSTPDGGAIVTGLINSTTTFKRTEDSDPLKGADELTRKLLGSSSSTGDVQIRYAEPVMFYIPAGDSKDKISLIAGEVVLLDVKQVKEN</sequence>
<feature type="compositionally biased region" description="Polar residues" evidence="1">
    <location>
        <begin position="237"/>
        <end position="249"/>
    </location>
</feature>
<keyword evidence="2" id="KW-0472">Membrane</keyword>
<protein>
    <recommendedName>
        <fullName evidence="3">DUF8094 domain-containing protein</fullName>
    </recommendedName>
</protein>
<feature type="transmembrane region" description="Helical" evidence="2">
    <location>
        <begin position="214"/>
        <end position="233"/>
    </location>
</feature>
<evidence type="ECO:0000313" key="4">
    <source>
        <dbReference type="EMBL" id="QCY46801.1"/>
    </source>
</evidence>
<name>A0A5B7WRU1_9MICC</name>
<keyword evidence="5" id="KW-1185">Reference proteome</keyword>
<feature type="region of interest" description="Disordered" evidence="1">
    <location>
        <begin position="458"/>
        <end position="482"/>
    </location>
</feature>
<feature type="domain" description="DUF8094" evidence="3">
    <location>
        <begin position="275"/>
        <end position="550"/>
    </location>
</feature>
<feature type="region of interest" description="Disordered" evidence="1">
    <location>
        <begin position="234"/>
        <end position="277"/>
    </location>
</feature>
<gene>
    <name evidence="4" type="ORF">GcLGCM259_1056</name>
</gene>
<feature type="compositionally biased region" description="Low complexity" evidence="1">
    <location>
        <begin position="250"/>
        <end position="269"/>
    </location>
</feature>
<dbReference type="KEGG" id="gcr:GcLGCM259_1056"/>
<dbReference type="Proteomes" id="UP000307000">
    <property type="component" value="Chromosome"/>
</dbReference>
<evidence type="ECO:0000256" key="1">
    <source>
        <dbReference type="SAM" id="MobiDB-lite"/>
    </source>
</evidence>
<organism evidence="4 5">
    <name type="scientific">Glutamicibacter creatinolyticus</name>
    <dbReference type="NCBI Taxonomy" id="162496"/>
    <lineage>
        <taxon>Bacteria</taxon>
        <taxon>Bacillati</taxon>
        <taxon>Actinomycetota</taxon>
        <taxon>Actinomycetes</taxon>
        <taxon>Micrococcales</taxon>
        <taxon>Micrococcaceae</taxon>
        <taxon>Glutamicibacter</taxon>
    </lineage>
</organism>